<evidence type="ECO:0000256" key="1">
    <source>
        <dbReference type="SAM" id="MobiDB-lite"/>
    </source>
</evidence>
<feature type="region of interest" description="Disordered" evidence="1">
    <location>
        <begin position="61"/>
        <end position="115"/>
    </location>
</feature>
<dbReference type="Proteomes" id="UP000193067">
    <property type="component" value="Unassembled WGS sequence"/>
</dbReference>
<dbReference type="OrthoDB" id="3232438at2759"/>
<evidence type="ECO:0000313" key="2">
    <source>
        <dbReference type="EMBL" id="OSD08399.1"/>
    </source>
</evidence>
<sequence length="917" mass="101956">MSSSTTCPGCDTPFSFSGLTKHLSQATDPRCLAAYNQDYAAIEQNLLTVDLDAPPVPFQGDFFGDYGPQDFPEQDVDMADAAPPNITDVTRDDQDEQHNSTPGSSCPPPDAGGLRTVVVPYPDTSAGSAVKGEDTSRTPCLTYDGYQTALGGPSSNPYAPFTSETDWQVARWAKLRGPGSTSFTELVTIPGIVQKLALSYKNSRELNNIIDKLPAGRPPFEREEISIAGEIFEVFLRDILACIRALLGDPEFTPILLLVPERHYTDDSKTVEVYFDMNTGKWWWATQEALDKQCPGATVIPLTLIGNKSAYPVYMTLGNLPKHIRCKPSRRGQILVAYLPTTRLLNVTGKQARRRTLANLFHACMTRVDGIHFASGDGTVRRGHPILATYVGDYPEQLLVACIKNGECPKCEVARNDLGQAADTSRVFRNLGKVLDALSALDDGALAFARACREAGIKEVVHPFWEDLPYTNIFVAITPDILHQLYQGVIKHLIAWLQDAYGAEEIDARCARLPPNHNLRHFSKGISHLSRVTGKEHQDISRILLGLIIGLPLPSGASASRLVCATRALLDFLYLAQYPTHTSQSLKRLDDALLTFHTNKSIFLFGTTDNYDTQYSERLHIDLTKDAYRATNTKDEFSQMTKWLERKEKVQRHDMYVAWRLSRRSASSEAMTKHPSAKGVTFDDIVNKYSAPFFRDALARFIVTLNNPSLTTAQTELACGSIYFNFRAVSVYHKARFFINDVQHLGTSTSTAEDVAHARPSRVGKYGEHIPARFDTVLVRSTPGLADRSAIQGFRVAQVRVIFKLPEKALGVLFPRLDAAARPRHLAYVEWFSTVHSGGANPHPDHRLYKVSRSLHHGSRLATASVIPVEQIERTCHLLPDFGPVAPRDWTSSNVLEEARTFLLNTFMDRNMYMLIG</sequence>
<dbReference type="AlphaFoldDB" id="A0A1Y2J4R5"/>
<evidence type="ECO:0000313" key="3">
    <source>
        <dbReference type="Proteomes" id="UP000193067"/>
    </source>
</evidence>
<proteinExistence type="predicted"/>
<dbReference type="EMBL" id="KZ084086">
    <property type="protein sequence ID" value="OSD08399.1"/>
    <property type="molecule type" value="Genomic_DNA"/>
</dbReference>
<feature type="compositionally biased region" description="Basic and acidic residues" evidence="1">
    <location>
        <begin position="89"/>
        <end position="98"/>
    </location>
</feature>
<name>A0A1Y2J4R5_TRAC3</name>
<accession>A0A1Y2J4R5</accession>
<protein>
    <recommendedName>
        <fullName evidence="4">C2H2-type domain-containing protein</fullName>
    </recommendedName>
</protein>
<evidence type="ECO:0008006" key="4">
    <source>
        <dbReference type="Google" id="ProtNLM"/>
    </source>
</evidence>
<gene>
    <name evidence="2" type="ORF">PYCCODRAFT_1482768</name>
</gene>
<dbReference type="InterPro" id="IPR041078">
    <property type="entry name" value="Plavaka"/>
</dbReference>
<reference evidence="2 3" key="1">
    <citation type="journal article" date="2015" name="Biotechnol. Biofuels">
        <title>Enhanced degradation of softwood versus hardwood by the white-rot fungus Pycnoporus coccineus.</title>
        <authorList>
            <person name="Couturier M."/>
            <person name="Navarro D."/>
            <person name="Chevret D."/>
            <person name="Henrissat B."/>
            <person name="Piumi F."/>
            <person name="Ruiz-Duenas F.J."/>
            <person name="Martinez A.T."/>
            <person name="Grigoriev I.V."/>
            <person name="Riley R."/>
            <person name="Lipzen A."/>
            <person name="Berrin J.G."/>
            <person name="Master E.R."/>
            <person name="Rosso M.N."/>
        </authorList>
    </citation>
    <scope>NUCLEOTIDE SEQUENCE [LARGE SCALE GENOMIC DNA]</scope>
    <source>
        <strain evidence="2 3">BRFM310</strain>
    </source>
</reference>
<organism evidence="2 3">
    <name type="scientific">Trametes coccinea (strain BRFM310)</name>
    <name type="common">Pycnoporus coccineus</name>
    <dbReference type="NCBI Taxonomy" id="1353009"/>
    <lineage>
        <taxon>Eukaryota</taxon>
        <taxon>Fungi</taxon>
        <taxon>Dikarya</taxon>
        <taxon>Basidiomycota</taxon>
        <taxon>Agaricomycotina</taxon>
        <taxon>Agaricomycetes</taxon>
        <taxon>Polyporales</taxon>
        <taxon>Polyporaceae</taxon>
        <taxon>Trametes</taxon>
    </lineage>
</organism>
<dbReference type="Pfam" id="PF18759">
    <property type="entry name" value="Plavaka"/>
    <property type="match status" value="1"/>
</dbReference>
<keyword evidence="3" id="KW-1185">Reference proteome</keyword>